<dbReference type="GO" id="GO:0000981">
    <property type="term" value="F:DNA-binding transcription factor activity, RNA polymerase II-specific"/>
    <property type="evidence" value="ECO:0007669"/>
    <property type="project" value="InterPro"/>
</dbReference>
<evidence type="ECO:0000259" key="4">
    <source>
        <dbReference type="PROSITE" id="PS50048"/>
    </source>
</evidence>
<evidence type="ECO:0000256" key="2">
    <source>
        <dbReference type="ARBA" id="ARBA00023242"/>
    </source>
</evidence>
<dbReference type="PROSITE" id="PS50048">
    <property type="entry name" value="ZN2_CY6_FUNGAL_2"/>
    <property type="match status" value="1"/>
</dbReference>
<dbReference type="SMART" id="SM00066">
    <property type="entry name" value="GAL4"/>
    <property type="match status" value="1"/>
</dbReference>
<dbReference type="GO" id="GO:0005634">
    <property type="term" value="C:nucleus"/>
    <property type="evidence" value="ECO:0007669"/>
    <property type="project" value="UniProtKB-SubCell"/>
</dbReference>
<dbReference type="InterPro" id="IPR001138">
    <property type="entry name" value="Zn2Cys6_DnaBD"/>
</dbReference>
<dbReference type="Proteomes" id="UP000481861">
    <property type="component" value="Unassembled WGS sequence"/>
</dbReference>
<gene>
    <name evidence="5" type="ORF">BDV95DRAFT_502346</name>
</gene>
<protein>
    <submittedName>
        <fullName evidence="5">Fungal-specific transcription factor domain-containing protein</fullName>
    </submittedName>
</protein>
<dbReference type="OrthoDB" id="5380854at2759"/>
<dbReference type="GO" id="GO:0045944">
    <property type="term" value="P:positive regulation of transcription by RNA polymerase II"/>
    <property type="evidence" value="ECO:0007669"/>
    <property type="project" value="TreeGrafter"/>
</dbReference>
<evidence type="ECO:0000313" key="6">
    <source>
        <dbReference type="Proteomes" id="UP000481861"/>
    </source>
</evidence>
<evidence type="ECO:0000313" key="5">
    <source>
        <dbReference type="EMBL" id="KAF2867580.1"/>
    </source>
</evidence>
<comment type="subcellular location">
    <subcellularLocation>
        <location evidence="1">Nucleus</location>
    </subcellularLocation>
</comment>
<keyword evidence="6" id="KW-1185">Reference proteome</keyword>
<organism evidence="5 6">
    <name type="scientific">Massariosphaeria phaeospora</name>
    <dbReference type="NCBI Taxonomy" id="100035"/>
    <lineage>
        <taxon>Eukaryota</taxon>
        <taxon>Fungi</taxon>
        <taxon>Dikarya</taxon>
        <taxon>Ascomycota</taxon>
        <taxon>Pezizomycotina</taxon>
        <taxon>Dothideomycetes</taxon>
        <taxon>Pleosporomycetidae</taxon>
        <taxon>Pleosporales</taxon>
        <taxon>Pleosporales incertae sedis</taxon>
        <taxon>Massariosphaeria</taxon>
    </lineage>
</organism>
<dbReference type="EMBL" id="JAADJZ010000022">
    <property type="protein sequence ID" value="KAF2867580.1"/>
    <property type="molecule type" value="Genomic_DNA"/>
</dbReference>
<dbReference type="PANTHER" id="PTHR37534">
    <property type="entry name" value="TRANSCRIPTIONAL ACTIVATOR PROTEIN UGA3"/>
    <property type="match status" value="1"/>
</dbReference>
<dbReference type="GO" id="GO:0000976">
    <property type="term" value="F:transcription cis-regulatory region binding"/>
    <property type="evidence" value="ECO:0007669"/>
    <property type="project" value="TreeGrafter"/>
</dbReference>
<proteinExistence type="predicted"/>
<reference evidence="5 6" key="1">
    <citation type="submission" date="2020-01" db="EMBL/GenBank/DDBJ databases">
        <authorList>
            <consortium name="DOE Joint Genome Institute"/>
            <person name="Haridas S."/>
            <person name="Albert R."/>
            <person name="Binder M."/>
            <person name="Bloem J."/>
            <person name="Labutti K."/>
            <person name="Salamov A."/>
            <person name="Andreopoulos B."/>
            <person name="Baker S.E."/>
            <person name="Barry K."/>
            <person name="Bills G."/>
            <person name="Bluhm B.H."/>
            <person name="Cannon C."/>
            <person name="Castanera R."/>
            <person name="Culley D.E."/>
            <person name="Daum C."/>
            <person name="Ezra D."/>
            <person name="Gonzalez J.B."/>
            <person name="Henrissat B."/>
            <person name="Kuo A."/>
            <person name="Liang C."/>
            <person name="Lipzen A."/>
            <person name="Lutzoni F."/>
            <person name="Magnuson J."/>
            <person name="Mondo S."/>
            <person name="Nolan M."/>
            <person name="Ohm R."/>
            <person name="Pangilinan J."/>
            <person name="Park H.-J.H."/>
            <person name="Ramirez L."/>
            <person name="Alfaro M."/>
            <person name="Sun H."/>
            <person name="Tritt A."/>
            <person name="Yoshinaga Y."/>
            <person name="Zwiers L.-H.L."/>
            <person name="Turgeon B.G."/>
            <person name="Goodwin S.B."/>
            <person name="Spatafora J.W."/>
            <person name="Crous P.W."/>
            <person name="Grigoriev I.V."/>
        </authorList>
    </citation>
    <scope>NUCLEOTIDE SEQUENCE [LARGE SCALE GENOMIC DNA]</scope>
    <source>
        <strain evidence="5 6">CBS 611.86</strain>
    </source>
</reference>
<dbReference type="SUPFAM" id="SSF57701">
    <property type="entry name" value="Zn2/Cys6 DNA-binding domain"/>
    <property type="match status" value="1"/>
</dbReference>
<evidence type="ECO:0000256" key="3">
    <source>
        <dbReference type="SAM" id="MobiDB-lite"/>
    </source>
</evidence>
<feature type="compositionally biased region" description="Basic and acidic residues" evidence="3">
    <location>
        <begin position="88"/>
        <end position="104"/>
    </location>
</feature>
<dbReference type="PANTHER" id="PTHR37534:SF51">
    <property type="entry name" value="ACRIFLAVINE SENSITIVITY CONTROL PROTEIN ACR-2"/>
    <property type="match status" value="1"/>
</dbReference>
<dbReference type="GO" id="GO:0008270">
    <property type="term" value="F:zinc ion binding"/>
    <property type="evidence" value="ECO:0007669"/>
    <property type="project" value="InterPro"/>
</dbReference>
<dbReference type="Pfam" id="PF11951">
    <property type="entry name" value="Fungal_trans_2"/>
    <property type="match status" value="1"/>
</dbReference>
<dbReference type="AlphaFoldDB" id="A0A7C8M1Z3"/>
<dbReference type="InterPro" id="IPR021858">
    <property type="entry name" value="Fun_TF"/>
</dbReference>
<dbReference type="InterPro" id="IPR036864">
    <property type="entry name" value="Zn2-C6_fun-type_DNA-bd_sf"/>
</dbReference>
<dbReference type="Pfam" id="PF00172">
    <property type="entry name" value="Zn_clus"/>
    <property type="match status" value="1"/>
</dbReference>
<feature type="domain" description="Zn(2)-C6 fungal-type" evidence="4">
    <location>
        <begin position="13"/>
        <end position="41"/>
    </location>
</feature>
<dbReference type="Gene3D" id="4.10.240.10">
    <property type="entry name" value="Zn(2)-C6 fungal-type DNA-binding domain"/>
    <property type="match status" value="1"/>
</dbReference>
<evidence type="ECO:0000256" key="1">
    <source>
        <dbReference type="ARBA" id="ARBA00004123"/>
    </source>
</evidence>
<keyword evidence="2" id="KW-0539">Nucleus</keyword>
<comment type="caution">
    <text evidence="5">The sequence shown here is derived from an EMBL/GenBank/DDBJ whole genome shotgun (WGS) entry which is preliminary data.</text>
</comment>
<name>A0A7C8M1Z3_9PLEO</name>
<dbReference type="CDD" id="cd00067">
    <property type="entry name" value="GAL4"/>
    <property type="match status" value="1"/>
</dbReference>
<dbReference type="PROSITE" id="PS00463">
    <property type="entry name" value="ZN2_CY6_FUNGAL_1"/>
    <property type="match status" value="1"/>
</dbReference>
<feature type="region of interest" description="Disordered" evidence="3">
    <location>
        <begin position="88"/>
        <end position="125"/>
    </location>
</feature>
<sequence>MGSTDISLLPTRACHNCRKRRWKCDKSLPVCHKCLSAGTECLGYGKLFVWNHGVASRGKMMGKSFSEVTSMPVSKKEGQAQCDVVRDGSKAVQKRVGEPENVDKELDDTPQDTIDPPRPEAQPLTLHRPLTDPLLKDLTPNSRYYLFHFATQLCADMVTYDGPGQNPIRDLIPATSAHPLLLQIIVANSAFHVFNISRDPMSQSAYQQSQKPCLVAYYQAVSRFGGDGPLKSSYHDALIAKQHALSLLARGVAAVNVENIDLILVSILLFINYDLIESGKDKWKVHMEGARKLIDLLGTPAFMQHPMSKLRQCILSDFLVFSILGSTFTFSSSPRLIPSSIDLSPILAYAETNNYLSCPSPLLRIMLESFSLPCKPTPSSSDISAEVQKQVATLLQAALLFDPIEWSLNFQPASPFEDLEQRVRIASAHRSAVCIYLARVLPCNNPLLDAGSGSALVSLTGLAEDIVHHISYIQPGDTMFKSISWPLFLAGAECEDPAQREWIMNTLDAFYDVMYWGYINTVKKVLEAIWNCKAKAAAGADNCWVDDVKEMGTEILIA</sequence>
<accession>A0A7C8M1Z3</accession>